<protein>
    <recommendedName>
        <fullName evidence="4">DUF4760 domain-containing protein</fullName>
    </recommendedName>
</protein>
<feature type="transmembrane region" description="Helical" evidence="1">
    <location>
        <begin position="105"/>
        <end position="129"/>
    </location>
</feature>
<dbReference type="RefSeq" id="WP_130925937.1">
    <property type="nucleotide sequence ID" value="NZ_LT629753.1"/>
</dbReference>
<organism evidence="2 3">
    <name type="scientific">Pseudomonas cedrina</name>
    <dbReference type="NCBI Taxonomy" id="651740"/>
    <lineage>
        <taxon>Bacteria</taxon>
        <taxon>Pseudomonadati</taxon>
        <taxon>Pseudomonadota</taxon>
        <taxon>Gammaproteobacteria</taxon>
        <taxon>Pseudomonadales</taxon>
        <taxon>Pseudomonadaceae</taxon>
        <taxon>Pseudomonas</taxon>
    </lineage>
</organism>
<gene>
    <name evidence="2" type="ORF">SAMN04490182_2843</name>
</gene>
<keyword evidence="1" id="KW-0812">Transmembrane</keyword>
<keyword evidence="3" id="KW-1185">Reference proteome</keyword>
<dbReference type="Pfam" id="PF15956">
    <property type="entry name" value="DUF4760"/>
    <property type="match status" value="1"/>
</dbReference>
<keyword evidence="1" id="KW-1133">Transmembrane helix</keyword>
<dbReference type="EMBL" id="LT629753">
    <property type="protein sequence ID" value="SDS94856.1"/>
    <property type="molecule type" value="Genomic_DNA"/>
</dbReference>
<sequence length="313" mass="35252">MSEKHGFHQGLLLATALILCVVAGVRNYDSLSRLLMMQNLNEWIAFGVFSSLSALLINQLYAKIYEKYQETRTGLKYIAISFFVVMVATYLVFRFQGQTDYQTSLALFVSSCLLGAGWWVQATISSAAARKAHTINTIMNQRNSELFIQTNDRLTLVFPRKRTIPPVFTEYLQDINNKKFKDAKFPEEFLQGARDLSYVLNYYEFIAVGVLGGDFDERLMKECFVGIVIAVEKRAYLVIQSAQKQNEKTFESLVALVDRWTEGKSLTTSSKKGQNFDAFEAYPAQEEIDKMMCAGGAPGAPPGIVDLQLVETV</sequence>
<evidence type="ECO:0000256" key="1">
    <source>
        <dbReference type="SAM" id="Phobius"/>
    </source>
</evidence>
<proteinExistence type="predicted"/>
<dbReference type="InterPro" id="IPR031876">
    <property type="entry name" value="DUF4760"/>
</dbReference>
<dbReference type="Proteomes" id="UP000199576">
    <property type="component" value="Chromosome I"/>
</dbReference>
<reference evidence="2 3" key="1">
    <citation type="submission" date="2016-10" db="EMBL/GenBank/DDBJ databases">
        <authorList>
            <person name="Varghese N."/>
            <person name="Submissions S."/>
        </authorList>
    </citation>
    <scope>NUCLEOTIDE SEQUENCE [LARGE SCALE GENOMIC DNA]</scope>
    <source>
        <strain evidence="2 3">BS2981</strain>
    </source>
</reference>
<name>A0ABY0UNH1_PSECE</name>
<evidence type="ECO:0000313" key="2">
    <source>
        <dbReference type="EMBL" id="SDS94856.1"/>
    </source>
</evidence>
<feature type="transmembrane region" description="Helical" evidence="1">
    <location>
        <begin position="43"/>
        <end position="62"/>
    </location>
</feature>
<evidence type="ECO:0000313" key="3">
    <source>
        <dbReference type="Proteomes" id="UP000199576"/>
    </source>
</evidence>
<keyword evidence="1" id="KW-0472">Membrane</keyword>
<accession>A0ABY0UNH1</accession>
<feature type="transmembrane region" description="Helical" evidence="1">
    <location>
        <begin position="74"/>
        <end position="93"/>
    </location>
</feature>
<evidence type="ECO:0008006" key="4">
    <source>
        <dbReference type="Google" id="ProtNLM"/>
    </source>
</evidence>